<dbReference type="Gene3D" id="2.20.28.30">
    <property type="entry name" value="RNA polymerase ii, chain L"/>
    <property type="match status" value="2"/>
</dbReference>
<proteinExistence type="predicted"/>
<name>A0ABS6K1D2_9FIRM</name>
<keyword evidence="1" id="KW-0472">Membrane</keyword>
<dbReference type="RefSeq" id="WP_238726144.1">
    <property type="nucleotide sequence ID" value="NZ_JAHQCX010000001.1"/>
</dbReference>
<gene>
    <name evidence="3" type="ORF">KTH90_01380</name>
</gene>
<evidence type="ECO:0000313" key="4">
    <source>
        <dbReference type="Proteomes" id="UP001314681"/>
    </source>
</evidence>
<evidence type="ECO:0000259" key="2">
    <source>
        <dbReference type="Pfam" id="PF08271"/>
    </source>
</evidence>
<keyword evidence="1" id="KW-1133">Transmembrane helix</keyword>
<evidence type="ECO:0000313" key="3">
    <source>
        <dbReference type="EMBL" id="MBU9724658.1"/>
    </source>
</evidence>
<keyword evidence="1" id="KW-0812">Transmembrane</keyword>
<protein>
    <submittedName>
        <fullName evidence="3">Zinc ribbon domain-containing protein</fullName>
    </submittedName>
</protein>
<reference evidence="3 4" key="1">
    <citation type="submission" date="2021-06" db="EMBL/GenBank/DDBJ databases">
        <title>Description of novel taxa of the family Lachnospiraceae.</title>
        <authorList>
            <person name="Chaplin A.V."/>
            <person name="Sokolova S.R."/>
            <person name="Pikina A.P."/>
            <person name="Korzhanova M."/>
            <person name="Belova V."/>
            <person name="Korostin D."/>
            <person name="Efimov B.A."/>
        </authorList>
    </citation>
    <scope>NUCLEOTIDE SEQUENCE [LARGE SCALE GENOMIC DNA]</scope>
    <source>
        <strain evidence="3 4">ASD4241</strain>
    </source>
</reference>
<dbReference type="EMBL" id="JAHQCX010000001">
    <property type="protein sequence ID" value="MBU9724658.1"/>
    <property type="molecule type" value="Genomic_DNA"/>
</dbReference>
<keyword evidence="4" id="KW-1185">Reference proteome</keyword>
<feature type="domain" description="TFIIB-type" evidence="2">
    <location>
        <begin position="5"/>
        <end position="30"/>
    </location>
</feature>
<comment type="caution">
    <text evidence="3">The sequence shown here is derived from an EMBL/GenBank/DDBJ whole genome shotgun (WGS) entry which is preliminary data.</text>
</comment>
<dbReference type="Pfam" id="PF08271">
    <property type="entry name" value="Zn_Ribbon_TF"/>
    <property type="match status" value="1"/>
</dbReference>
<sequence length="341" mass="38890">MVITYKCPNCGADLVFDSEKQKLVCGHCGTEKSVEEMERITASKTKDDTGQRAEFKMFHCPTCGAEILTDEHTSATFCSYCGSTALIESRLTDELAPAYVIPFKINREQAKEAYLRWTKKGKLTPREFSSQSTIEKISGIYVPYWIYDYNTHVKLRADCTRIRTERRGDTEYTHTDHFDVYREVAAAFEKVPADASEKMADDVMDRLEPFDYSAMKQFEMPYLSGYLAEKYNFTDEELKNRIEKRIRQYAASSTRETIGGYASVNVLQENVNMAEKKADYVLLPVWMLNYRYQNKNYQFAMNGQTGKIVGKLPASRGRAAAWFAGVSAVVFLILSVIGILL</sequence>
<organism evidence="3 4">
    <name type="scientific">Diplocloster modestus</name>
    <dbReference type="NCBI Taxonomy" id="2850322"/>
    <lineage>
        <taxon>Bacteria</taxon>
        <taxon>Bacillati</taxon>
        <taxon>Bacillota</taxon>
        <taxon>Clostridia</taxon>
        <taxon>Lachnospirales</taxon>
        <taxon>Lachnospiraceae</taxon>
        <taxon>Diplocloster</taxon>
    </lineage>
</organism>
<dbReference type="PANTHER" id="PTHR37826">
    <property type="entry name" value="FLOTILLIN BAND_7_5 DOMAIN PROTEIN"/>
    <property type="match status" value="1"/>
</dbReference>
<dbReference type="InterPro" id="IPR013137">
    <property type="entry name" value="Znf_TFIIB"/>
</dbReference>
<feature type="transmembrane region" description="Helical" evidence="1">
    <location>
        <begin position="319"/>
        <end position="340"/>
    </location>
</feature>
<dbReference type="Proteomes" id="UP001314681">
    <property type="component" value="Unassembled WGS sequence"/>
</dbReference>
<evidence type="ECO:0000256" key="1">
    <source>
        <dbReference type="SAM" id="Phobius"/>
    </source>
</evidence>
<accession>A0ABS6K1D2</accession>
<dbReference type="PANTHER" id="PTHR37826:SF3">
    <property type="entry name" value="J DOMAIN-CONTAINING PROTEIN"/>
    <property type="match status" value="1"/>
</dbReference>